<evidence type="ECO:0000313" key="2">
    <source>
        <dbReference type="EMBL" id="JAD18197.1"/>
    </source>
</evidence>
<protein>
    <submittedName>
        <fullName evidence="2">Uncharacterized protein</fullName>
    </submittedName>
</protein>
<reference evidence="2" key="1">
    <citation type="submission" date="2014-09" db="EMBL/GenBank/DDBJ databases">
        <authorList>
            <person name="Magalhaes I.L.F."/>
            <person name="Oliveira U."/>
            <person name="Santos F.R."/>
            <person name="Vidigal T.H.D.A."/>
            <person name="Brescovit A.D."/>
            <person name="Santos A.J."/>
        </authorList>
    </citation>
    <scope>NUCLEOTIDE SEQUENCE</scope>
    <source>
        <tissue evidence="2">Shoot tissue taken approximately 20 cm above the soil surface</tissue>
    </source>
</reference>
<sequence length="35" mass="3784">MHHEAGSACGARSLGDNDPHGRSSCFCHPTPWKPH</sequence>
<accession>A0A0A8Y368</accession>
<evidence type="ECO:0000256" key="1">
    <source>
        <dbReference type="SAM" id="MobiDB-lite"/>
    </source>
</evidence>
<organism evidence="2">
    <name type="scientific">Arundo donax</name>
    <name type="common">Giant reed</name>
    <name type="synonym">Donax arundinaceus</name>
    <dbReference type="NCBI Taxonomy" id="35708"/>
    <lineage>
        <taxon>Eukaryota</taxon>
        <taxon>Viridiplantae</taxon>
        <taxon>Streptophyta</taxon>
        <taxon>Embryophyta</taxon>
        <taxon>Tracheophyta</taxon>
        <taxon>Spermatophyta</taxon>
        <taxon>Magnoliopsida</taxon>
        <taxon>Liliopsida</taxon>
        <taxon>Poales</taxon>
        <taxon>Poaceae</taxon>
        <taxon>PACMAD clade</taxon>
        <taxon>Arundinoideae</taxon>
        <taxon>Arundineae</taxon>
        <taxon>Arundo</taxon>
    </lineage>
</organism>
<dbReference type="AlphaFoldDB" id="A0A0A8Y368"/>
<reference evidence="2" key="2">
    <citation type="journal article" date="2015" name="Data Brief">
        <title>Shoot transcriptome of the giant reed, Arundo donax.</title>
        <authorList>
            <person name="Barrero R.A."/>
            <person name="Guerrero F.D."/>
            <person name="Moolhuijzen P."/>
            <person name="Goolsby J.A."/>
            <person name="Tidwell J."/>
            <person name="Bellgard S.E."/>
            <person name="Bellgard M.I."/>
        </authorList>
    </citation>
    <scope>NUCLEOTIDE SEQUENCE</scope>
    <source>
        <tissue evidence="2">Shoot tissue taken approximately 20 cm above the soil surface</tissue>
    </source>
</reference>
<proteinExistence type="predicted"/>
<feature type="region of interest" description="Disordered" evidence="1">
    <location>
        <begin position="1"/>
        <end position="35"/>
    </location>
</feature>
<name>A0A0A8Y368_ARUDO</name>
<dbReference type="EMBL" id="GBRH01279698">
    <property type="protein sequence ID" value="JAD18197.1"/>
    <property type="molecule type" value="Transcribed_RNA"/>
</dbReference>